<organism evidence="2 3">
    <name type="scientific">Clostridium cavendishii DSM 21758</name>
    <dbReference type="NCBI Taxonomy" id="1121302"/>
    <lineage>
        <taxon>Bacteria</taxon>
        <taxon>Bacillati</taxon>
        <taxon>Bacillota</taxon>
        <taxon>Clostridia</taxon>
        <taxon>Eubacteriales</taxon>
        <taxon>Clostridiaceae</taxon>
        <taxon>Clostridium</taxon>
    </lineage>
</organism>
<feature type="domain" description="Two component regulator three Y" evidence="1">
    <location>
        <begin position="314"/>
        <end position="377"/>
    </location>
</feature>
<keyword evidence="3" id="KW-1185">Reference proteome</keyword>
<feature type="domain" description="Two component regulator three Y" evidence="1">
    <location>
        <begin position="411"/>
        <end position="476"/>
    </location>
</feature>
<dbReference type="NCBIfam" id="NF010681">
    <property type="entry name" value="PRK14081.1"/>
    <property type="match status" value="1"/>
</dbReference>
<dbReference type="EMBL" id="FQZB01000010">
    <property type="protein sequence ID" value="SHJ70307.1"/>
    <property type="molecule type" value="Genomic_DNA"/>
</dbReference>
<dbReference type="Proteomes" id="UP000184310">
    <property type="component" value="Unassembled WGS sequence"/>
</dbReference>
<accession>A0A1M6LGI4</accession>
<dbReference type="Pfam" id="PF07495">
    <property type="entry name" value="Y_Y_Y"/>
    <property type="match status" value="6"/>
</dbReference>
<feature type="domain" description="Two component regulator three Y" evidence="1">
    <location>
        <begin position="507"/>
        <end position="571"/>
    </location>
</feature>
<dbReference type="InterPro" id="IPR011123">
    <property type="entry name" value="Y_Y_Y"/>
</dbReference>
<evidence type="ECO:0000313" key="2">
    <source>
        <dbReference type="EMBL" id="SHJ70307.1"/>
    </source>
</evidence>
<evidence type="ECO:0000259" key="1">
    <source>
        <dbReference type="Pfam" id="PF07495"/>
    </source>
</evidence>
<proteinExistence type="predicted"/>
<name>A0A1M6LGI4_9CLOT</name>
<protein>
    <submittedName>
        <fullName evidence="2">Y_Y_Y domain-containing protein</fullName>
    </submittedName>
</protein>
<dbReference type="AlphaFoldDB" id="A0A1M6LGI4"/>
<gene>
    <name evidence="2" type="ORF">SAMN02745163_02375</name>
</gene>
<evidence type="ECO:0000313" key="3">
    <source>
        <dbReference type="Proteomes" id="UP000184310"/>
    </source>
</evidence>
<reference evidence="2 3" key="1">
    <citation type="submission" date="2016-11" db="EMBL/GenBank/DDBJ databases">
        <authorList>
            <person name="Jaros S."/>
            <person name="Januszkiewicz K."/>
            <person name="Wedrychowicz H."/>
        </authorList>
    </citation>
    <scope>NUCLEOTIDE SEQUENCE [LARGE SCALE GENOMIC DNA]</scope>
    <source>
        <strain evidence="2 3">DSM 21758</strain>
    </source>
</reference>
<sequence>MMKDLLLELDKSSPQELGQDIIIEAKFDKAGLLYKFLIGKDGMWETLEDFSEYSRVVWTPKEEGEYMILVQAKNKKSKKPFDYKGTVSYIIGNDSDKLISNIYIDKKNLSVGEKLSLEVETTKVPCMFRYLISSKAGWQIIKDYTVENKINYTVREGGEFEILVECKKPESSNNFDDFKTIKFEVKDVDKPEITNFKCLTNDLLVGEELVFQVDAKYSDDRTLLYKFVKLNPDGKVYCIQDYSSRRMVTYTEKERGTYKLLCLIRDMYSTREYDDRAIIVYEVMPYNNIEIQSFTTDISSPQVNGTNVLLKAVAEGGKNLLYRFKIDGNYGEDSGYTRNSSYLWTSKYEGEYRLIVEIKDESFNGEYEAKAEIEYVIEKKCNKPVKILDLVLDKNKNYLINEPVNIKVIAEGGTDLKYEFLVYKDEKEIEKMNYGNANWVNFTPESEGQYKFEIRVKDKYSQKEYDAHSIIHFNVKAYIPGEIEYILVPSNGYFLVGDIIEIEAITQNTSEVLMKYVTKINDQIVEETEFIQNKKMILTPKCAGKYIVEIFAKNKKCKEGFDSKREVKVYVNEAPPITETKIICDKKTFKVNEEINFSGICQGGKEVCYEYYLMQGDNWNLVQRYSRKDYYAFRPFRAGTYRMLLLTKSYYKKSAYEDYDNFEFIVEE</sequence>
<feature type="domain" description="Two component regulator three Y" evidence="1">
    <location>
        <begin position="217"/>
        <end position="283"/>
    </location>
</feature>
<feature type="domain" description="Two component regulator three Y" evidence="1">
    <location>
        <begin position="32"/>
        <end position="91"/>
    </location>
</feature>
<dbReference type="STRING" id="1121302.SAMN02745163_02375"/>
<feature type="domain" description="Two component regulator three Y" evidence="1">
    <location>
        <begin position="127"/>
        <end position="186"/>
    </location>
</feature>